<evidence type="ECO:0000256" key="1">
    <source>
        <dbReference type="ARBA" id="ARBA00002274"/>
    </source>
</evidence>
<dbReference type="InterPro" id="IPR027417">
    <property type="entry name" value="P-loop_NTPase"/>
</dbReference>
<name>A0ABU2ZX30_9GAMM</name>
<feature type="binding site" evidence="13">
    <location>
        <begin position="61"/>
        <end position="68"/>
    </location>
    <ligand>
        <name>ATP</name>
        <dbReference type="ChEBI" id="CHEBI:30616"/>
    </ligand>
</feature>
<keyword evidence="14" id="KW-0812">Transmembrane</keyword>
<dbReference type="Proteomes" id="UP001266357">
    <property type="component" value="Unassembled WGS sequence"/>
</dbReference>
<evidence type="ECO:0000256" key="4">
    <source>
        <dbReference type="ARBA" id="ARBA00016436"/>
    </source>
</evidence>
<comment type="caution">
    <text evidence="15">The sequence shown here is derived from an EMBL/GenBank/DDBJ whole genome shotgun (WGS) entry which is preliminary data.</text>
</comment>
<evidence type="ECO:0000256" key="9">
    <source>
        <dbReference type="ARBA" id="ARBA00022777"/>
    </source>
</evidence>
<comment type="catalytic activity">
    <reaction evidence="13">
        <text>a lipid A disaccharide + ATP = a lipid IVA + ADP + H(+)</text>
        <dbReference type="Rhea" id="RHEA:67840"/>
        <dbReference type="ChEBI" id="CHEBI:15378"/>
        <dbReference type="ChEBI" id="CHEBI:30616"/>
        <dbReference type="ChEBI" id="CHEBI:176343"/>
        <dbReference type="ChEBI" id="CHEBI:176425"/>
        <dbReference type="ChEBI" id="CHEBI:456216"/>
        <dbReference type="EC" id="2.7.1.130"/>
    </reaction>
</comment>
<dbReference type="PANTHER" id="PTHR42724">
    <property type="entry name" value="TETRAACYLDISACCHARIDE 4'-KINASE"/>
    <property type="match status" value="1"/>
</dbReference>
<evidence type="ECO:0000256" key="6">
    <source>
        <dbReference type="ARBA" id="ARBA00022556"/>
    </source>
</evidence>
<protein>
    <recommendedName>
        <fullName evidence="4 13">Tetraacyldisaccharide 4'-kinase</fullName>
        <ecNumber evidence="3 13">2.7.1.130</ecNumber>
    </recommendedName>
    <alternativeName>
        <fullName evidence="12 13">Lipid A 4'-kinase</fullName>
    </alternativeName>
</protein>
<evidence type="ECO:0000256" key="14">
    <source>
        <dbReference type="SAM" id="Phobius"/>
    </source>
</evidence>
<evidence type="ECO:0000256" key="5">
    <source>
        <dbReference type="ARBA" id="ARBA00022516"/>
    </source>
</evidence>
<dbReference type="PANTHER" id="PTHR42724:SF1">
    <property type="entry name" value="TETRAACYLDISACCHARIDE 4'-KINASE, MITOCHONDRIAL-RELATED"/>
    <property type="match status" value="1"/>
</dbReference>
<keyword evidence="8 13" id="KW-0547">Nucleotide-binding</keyword>
<evidence type="ECO:0000256" key="12">
    <source>
        <dbReference type="ARBA" id="ARBA00029757"/>
    </source>
</evidence>
<gene>
    <name evidence="13 15" type="primary">lpxK</name>
    <name evidence="15" type="ORF">RM573_02645</name>
</gene>
<evidence type="ECO:0000256" key="8">
    <source>
        <dbReference type="ARBA" id="ARBA00022741"/>
    </source>
</evidence>
<comment type="similarity">
    <text evidence="13">Belongs to the LpxK family.</text>
</comment>
<keyword evidence="6 13" id="KW-0441">Lipid A biosynthesis</keyword>
<dbReference type="NCBIfam" id="TIGR00682">
    <property type="entry name" value="lpxK"/>
    <property type="match status" value="1"/>
</dbReference>
<evidence type="ECO:0000313" key="16">
    <source>
        <dbReference type="Proteomes" id="UP001266357"/>
    </source>
</evidence>
<evidence type="ECO:0000256" key="10">
    <source>
        <dbReference type="ARBA" id="ARBA00022840"/>
    </source>
</evidence>
<keyword evidence="9 13" id="KW-0418">Kinase</keyword>
<keyword evidence="7 13" id="KW-0808">Transferase</keyword>
<accession>A0ABU2ZX30</accession>
<dbReference type="EC" id="2.7.1.130" evidence="3 13"/>
<dbReference type="InterPro" id="IPR003758">
    <property type="entry name" value="LpxK"/>
</dbReference>
<keyword evidence="16" id="KW-1185">Reference proteome</keyword>
<dbReference type="EMBL" id="JAVRIF010000001">
    <property type="protein sequence ID" value="MDT0602485.1"/>
    <property type="molecule type" value="Genomic_DNA"/>
</dbReference>
<dbReference type="SUPFAM" id="SSF52540">
    <property type="entry name" value="P-loop containing nucleoside triphosphate hydrolases"/>
    <property type="match status" value="1"/>
</dbReference>
<evidence type="ECO:0000256" key="11">
    <source>
        <dbReference type="ARBA" id="ARBA00023098"/>
    </source>
</evidence>
<comment type="function">
    <text evidence="1 13">Transfers the gamma-phosphate of ATP to the 4'-position of a tetraacyldisaccharide 1-phosphate intermediate (termed DS-1-P) to form tetraacyldisaccharide 1,4'-bis-phosphate (lipid IVA).</text>
</comment>
<dbReference type="HAMAP" id="MF_00409">
    <property type="entry name" value="LpxK"/>
    <property type="match status" value="1"/>
</dbReference>
<keyword evidence="5 13" id="KW-0444">Lipid biosynthesis</keyword>
<feature type="transmembrane region" description="Helical" evidence="14">
    <location>
        <begin position="16"/>
        <end position="39"/>
    </location>
</feature>
<evidence type="ECO:0000313" key="15">
    <source>
        <dbReference type="EMBL" id="MDT0602485.1"/>
    </source>
</evidence>
<keyword evidence="14" id="KW-0472">Membrane</keyword>
<evidence type="ECO:0000256" key="2">
    <source>
        <dbReference type="ARBA" id="ARBA00004870"/>
    </source>
</evidence>
<proteinExistence type="inferred from homology"/>
<organism evidence="15 16">
    <name type="scientific">Thalassotalea castellviae</name>
    <dbReference type="NCBI Taxonomy" id="3075612"/>
    <lineage>
        <taxon>Bacteria</taxon>
        <taxon>Pseudomonadati</taxon>
        <taxon>Pseudomonadota</taxon>
        <taxon>Gammaproteobacteria</taxon>
        <taxon>Alteromonadales</taxon>
        <taxon>Colwelliaceae</taxon>
        <taxon>Thalassotalea</taxon>
    </lineage>
</organism>
<evidence type="ECO:0000256" key="3">
    <source>
        <dbReference type="ARBA" id="ARBA00012071"/>
    </source>
</evidence>
<dbReference type="Pfam" id="PF02606">
    <property type="entry name" value="LpxK"/>
    <property type="match status" value="1"/>
</dbReference>
<reference evidence="15 16" key="1">
    <citation type="submission" date="2023-09" db="EMBL/GenBank/DDBJ databases">
        <authorList>
            <person name="Rey-Velasco X."/>
        </authorList>
    </citation>
    <scope>NUCLEOTIDE SEQUENCE [LARGE SCALE GENOMIC DNA]</scope>
    <source>
        <strain evidence="15 16">W431</strain>
    </source>
</reference>
<keyword evidence="10 13" id="KW-0067">ATP-binding</keyword>
<evidence type="ECO:0000256" key="13">
    <source>
        <dbReference type="HAMAP-Rule" id="MF_00409"/>
    </source>
</evidence>
<keyword evidence="14" id="KW-1133">Transmembrane helix</keyword>
<comment type="pathway">
    <text evidence="2 13">Glycolipid biosynthesis; lipid IV(A) biosynthesis; lipid IV(A) from (3R)-3-hydroxytetradecanoyl-[acyl-carrier-protein] and UDP-N-acetyl-alpha-D-glucosamine: step 6/6.</text>
</comment>
<keyword evidence="11 13" id="KW-0443">Lipid metabolism</keyword>
<sequence length="365" mass="40885">MRLIEKVWFQGHAAKWWLVPLMLPLSILFWGVSVFRRLLFSLGIKKSIRLNCPVVVVGNIGVGGNGKTPVVLFLVEQLLKQGIKVGVLSRGYGGKAPYYPYLLTEQSTAREAGDEPILIYQRCQVPVVVGADRIAAAKQLIELGCQIIISDDGLQHYRLKRDYELLVVDGNRLFGNGLLLPAGPLRETTQRLNSVDGIIVNGVKSLDGCERVNDSLIKSKTVKHFMQLSARRIVNVKSGEVIELANFIQAQPKVNALAGIGDPQRFFSYVAELGFSLNKQQGFVDHQAYQPSLFDDIDQPIYPENTEQIENDHHKIPLLMTEKDAVKCTEFAQDHWWYLPVDACFTEQSKALLITELMSLLNPTK</sequence>
<dbReference type="GO" id="GO:0009029">
    <property type="term" value="F:lipid-A 4'-kinase activity"/>
    <property type="evidence" value="ECO:0007669"/>
    <property type="project" value="UniProtKB-EC"/>
</dbReference>
<evidence type="ECO:0000256" key="7">
    <source>
        <dbReference type="ARBA" id="ARBA00022679"/>
    </source>
</evidence>
<dbReference type="RefSeq" id="WP_311576810.1">
    <property type="nucleotide sequence ID" value="NZ_JAVRIF010000001.1"/>
</dbReference>